<dbReference type="GO" id="GO:1904680">
    <property type="term" value="F:peptide transmembrane transporter activity"/>
    <property type="evidence" value="ECO:0007669"/>
    <property type="project" value="TreeGrafter"/>
</dbReference>
<evidence type="ECO:0000256" key="3">
    <source>
        <dbReference type="ARBA" id="ARBA00022729"/>
    </source>
</evidence>
<reference evidence="5 6" key="1">
    <citation type="journal article" date="2013" name="ISME J.">
        <title>Metabolic model for the filamentous 'Candidatus Microthrix parvicella' based on genomic and metagenomic analyses.</title>
        <authorList>
            <person name="Jon McIlroy S."/>
            <person name="Kristiansen R."/>
            <person name="Albertsen M."/>
            <person name="Michael Karst S."/>
            <person name="Rossetti S."/>
            <person name="Lund Nielsen J."/>
            <person name="Tandoi V."/>
            <person name="James Seviour R."/>
            <person name="Nielsen P.H."/>
        </authorList>
    </citation>
    <scope>NUCLEOTIDE SEQUENCE [LARGE SCALE GENOMIC DNA]</scope>
    <source>
        <strain evidence="5 6">RN1</strain>
    </source>
</reference>
<name>R4Z451_9ACTN</name>
<dbReference type="Pfam" id="PF00496">
    <property type="entry name" value="SBP_bac_5"/>
    <property type="match status" value="1"/>
</dbReference>
<comment type="similarity">
    <text evidence="1">Belongs to the bacterial solute-binding protein 5 family.</text>
</comment>
<feature type="domain" description="Solute-binding protein family 5" evidence="4">
    <location>
        <begin position="105"/>
        <end position="468"/>
    </location>
</feature>
<dbReference type="GO" id="GO:0015833">
    <property type="term" value="P:peptide transport"/>
    <property type="evidence" value="ECO:0007669"/>
    <property type="project" value="TreeGrafter"/>
</dbReference>
<dbReference type="eggNOG" id="COG0747">
    <property type="taxonomic scope" value="Bacteria"/>
</dbReference>
<dbReference type="AlphaFoldDB" id="R4Z451"/>
<evidence type="ECO:0000256" key="1">
    <source>
        <dbReference type="ARBA" id="ARBA00005695"/>
    </source>
</evidence>
<dbReference type="STRING" id="1229780.BN381_20131"/>
<dbReference type="Gene3D" id="3.40.190.10">
    <property type="entry name" value="Periplasmic binding protein-like II"/>
    <property type="match status" value="1"/>
</dbReference>
<dbReference type="GO" id="GO:0043190">
    <property type="term" value="C:ATP-binding cassette (ABC) transporter complex"/>
    <property type="evidence" value="ECO:0007669"/>
    <property type="project" value="InterPro"/>
</dbReference>
<dbReference type="Gene3D" id="3.10.105.10">
    <property type="entry name" value="Dipeptide-binding Protein, Domain 3"/>
    <property type="match status" value="1"/>
</dbReference>
<gene>
    <name evidence="5" type="ORF">BN381_20131</name>
</gene>
<dbReference type="EMBL" id="CANL01000012">
    <property type="protein sequence ID" value="CCM63307.1"/>
    <property type="molecule type" value="Genomic_DNA"/>
</dbReference>
<dbReference type="Proteomes" id="UP000018291">
    <property type="component" value="Unassembled WGS sequence"/>
</dbReference>
<dbReference type="InterPro" id="IPR030678">
    <property type="entry name" value="Peptide/Ni-bd"/>
</dbReference>
<dbReference type="PROSITE" id="PS51257">
    <property type="entry name" value="PROKAR_LIPOPROTEIN"/>
    <property type="match status" value="1"/>
</dbReference>
<organism evidence="5 6">
    <name type="scientific">Candidatus Neomicrothrix parvicella RN1</name>
    <dbReference type="NCBI Taxonomy" id="1229780"/>
    <lineage>
        <taxon>Bacteria</taxon>
        <taxon>Bacillati</taxon>
        <taxon>Actinomycetota</taxon>
        <taxon>Acidimicrobiia</taxon>
        <taxon>Acidimicrobiales</taxon>
        <taxon>Microthrixaceae</taxon>
        <taxon>Candidatus Neomicrothrix</taxon>
    </lineage>
</organism>
<dbReference type="SUPFAM" id="SSF53850">
    <property type="entry name" value="Periplasmic binding protein-like II"/>
    <property type="match status" value="1"/>
</dbReference>
<evidence type="ECO:0000313" key="6">
    <source>
        <dbReference type="Proteomes" id="UP000018291"/>
    </source>
</evidence>
<accession>R4Z451</accession>
<dbReference type="HOGENOM" id="CLU_017028_7_3_11"/>
<evidence type="ECO:0000256" key="2">
    <source>
        <dbReference type="ARBA" id="ARBA00022448"/>
    </source>
</evidence>
<evidence type="ECO:0000259" key="4">
    <source>
        <dbReference type="Pfam" id="PF00496"/>
    </source>
</evidence>
<keyword evidence="2" id="KW-0813">Transport</keyword>
<keyword evidence="3" id="KW-0732">Signal</keyword>
<dbReference type="PANTHER" id="PTHR30290">
    <property type="entry name" value="PERIPLASMIC BINDING COMPONENT OF ABC TRANSPORTER"/>
    <property type="match status" value="1"/>
</dbReference>
<protein>
    <recommendedName>
        <fullName evidence="4">Solute-binding protein family 5 domain-containing protein</fullName>
    </recommendedName>
</protein>
<dbReference type="PIRSF" id="PIRSF002741">
    <property type="entry name" value="MppA"/>
    <property type="match status" value="1"/>
</dbReference>
<dbReference type="PANTHER" id="PTHR30290:SF9">
    <property type="entry name" value="OLIGOPEPTIDE-BINDING PROTEIN APPA"/>
    <property type="match status" value="1"/>
</dbReference>
<sequence length="561" mass="60459">MSTHRHQGIIKPQRRGWGRVSLVAMASAALLLGACGGGGSGGSSGSQTAGAGDEGTPQSGGTVIYALESETNSGWCLQEAQLAISGIQVARAIYDTLVQPDESGEMQPMLAESVEPNATFDSWTIKIRPGITFHDGSKLDAKVVANNLNAYRGKYKARSPLLFVFVLENIATVEATDDMTVTVTTKTPWPSFPNFLWNDGRLGIVGQAQLDDAKGCDKNLVGTGPFVKKEWKINDHFTATKNPDYWQKDADGTQLPYLDEIEFRPQPEPSQRTEGIQTGTYDAAHVQGGDALIESQSLADAGAVNLIANSDFAEVSYLLFNVAKAPFNNADARMAVAQALNREEANQLLSKGQQKVASGPFAPGSMGYLADAGLPAFDLKAAKTHVAAYEKATGKKLSFLVPFFGNAEAQATLELYQSQLAEAGIELKLQPTEQSAEIDRAIAGDFGALLWRNHPGGDPDLQYVWWQSESPVNFGKFADPEIDKLLNEGRENADPAERTKIYEELNRRFGSELYNVWTAWVKWGVVSAPKVHGILGPDVDGKPPFPGLATGHPVSGMWVDG</sequence>
<proteinExistence type="inferred from homology"/>
<evidence type="ECO:0000313" key="5">
    <source>
        <dbReference type="EMBL" id="CCM63307.1"/>
    </source>
</evidence>
<keyword evidence="6" id="KW-1185">Reference proteome</keyword>
<dbReference type="GO" id="GO:0042597">
    <property type="term" value="C:periplasmic space"/>
    <property type="evidence" value="ECO:0007669"/>
    <property type="project" value="UniProtKB-ARBA"/>
</dbReference>
<dbReference type="InterPro" id="IPR039424">
    <property type="entry name" value="SBP_5"/>
</dbReference>
<comment type="caution">
    <text evidence="5">The sequence shown here is derived from an EMBL/GenBank/DDBJ whole genome shotgun (WGS) entry which is preliminary data.</text>
</comment>
<dbReference type="InterPro" id="IPR000914">
    <property type="entry name" value="SBP_5_dom"/>
</dbReference>
<dbReference type="RefSeq" id="WP_012225692.1">
    <property type="nucleotide sequence ID" value="NZ_HG422565.1"/>
</dbReference>